<reference evidence="2" key="1">
    <citation type="submission" date="2020-08" db="EMBL/GenBank/DDBJ databases">
        <title>Genome public.</title>
        <authorList>
            <person name="Liu C."/>
            <person name="Sun Q."/>
        </authorList>
    </citation>
    <scope>NUCLEOTIDE SEQUENCE</scope>
    <source>
        <strain evidence="2">NSJ-63</strain>
    </source>
</reference>
<proteinExistence type="predicted"/>
<keyword evidence="3" id="KW-1185">Reference proteome</keyword>
<keyword evidence="1" id="KW-0175">Coiled coil</keyword>
<dbReference type="RefSeq" id="WP_249279344.1">
    <property type="nucleotide sequence ID" value="NZ_JACRSS010000001.1"/>
</dbReference>
<dbReference type="AlphaFoldDB" id="A0A926DGM5"/>
<name>A0A926DGM5_9FIRM</name>
<protein>
    <submittedName>
        <fullName evidence="2">Uncharacterized protein</fullName>
    </submittedName>
</protein>
<dbReference type="Proteomes" id="UP000617951">
    <property type="component" value="Unassembled WGS sequence"/>
</dbReference>
<sequence length="89" mass="10574">MSTNELKSRLNEYREYKALLNELQDAIAALEDDIKAYMGEQEEISVEGINVRWKRYELKRFDSKTFKAEHAAMYEQYIKTTEARRFSVA</sequence>
<evidence type="ECO:0000256" key="1">
    <source>
        <dbReference type="SAM" id="Coils"/>
    </source>
</evidence>
<evidence type="ECO:0000313" key="2">
    <source>
        <dbReference type="EMBL" id="MBC8537429.1"/>
    </source>
</evidence>
<organism evidence="2 3">
    <name type="scientific">Guopingia tenuis</name>
    <dbReference type="NCBI Taxonomy" id="2763656"/>
    <lineage>
        <taxon>Bacteria</taxon>
        <taxon>Bacillati</taxon>
        <taxon>Bacillota</taxon>
        <taxon>Clostridia</taxon>
        <taxon>Christensenellales</taxon>
        <taxon>Christensenellaceae</taxon>
        <taxon>Guopingia</taxon>
    </lineage>
</organism>
<feature type="coiled-coil region" evidence="1">
    <location>
        <begin position="6"/>
        <end position="47"/>
    </location>
</feature>
<evidence type="ECO:0000313" key="3">
    <source>
        <dbReference type="Proteomes" id="UP000617951"/>
    </source>
</evidence>
<comment type="caution">
    <text evidence="2">The sequence shown here is derived from an EMBL/GenBank/DDBJ whole genome shotgun (WGS) entry which is preliminary data.</text>
</comment>
<accession>A0A926DGM5</accession>
<gene>
    <name evidence="2" type="ORF">H8693_00590</name>
</gene>
<dbReference type="EMBL" id="JACRSS010000001">
    <property type="protein sequence ID" value="MBC8537429.1"/>
    <property type="molecule type" value="Genomic_DNA"/>
</dbReference>